<proteinExistence type="predicted"/>
<gene>
    <name evidence="1" type="ORF">CLV25_11549</name>
</gene>
<dbReference type="Proteomes" id="UP000294830">
    <property type="component" value="Unassembled WGS sequence"/>
</dbReference>
<name>A0A4R2EHS7_9BACT</name>
<comment type="caution">
    <text evidence="1">The sequence shown here is derived from an EMBL/GenBank/DDBJ whole genome shotgun (WGS) entry which is preliminary data.</text>
</comment>
<dbReference type="AlphaFoldDB" id="A0A4R2EHS7"/>
<keyword evidence="2" id="KW-1185">Reference proteome</keyword>
<organism evidence="1 2">
    <name type="scientific">Acetobacteroides hydrogenigenes</name>
    <dbReference type="NCBI Taxonomy" id="979970"/>
    <lineage>
        <taxon>Bacteria</taxon>
        <taxon>Pseudomonadati</taxon>
        <taxon>Bacteroidota</taxon>
        <taxon>Bacteroidia</taxon>
        <taxon>Bacteroidales</taxon>
        <taxon>Rikenellaceae</taxon>
        <taxon>Acetobacteroides</taxon>
    </lineage>
</organism>
<dbReference type="OrthoDB" id="9913201at2"/>
<evidence type="ECO:0000313" key="1">
    <source>
        <dbReference type="EMBL" id="TCN63699.1"/>
    </source>
</evidence>
<dbReference type="EMBL" id="SLWB01000015">
    <property type="protein sequence ID" value="TCN63699.1"/>
    <property type="molecule type" value="Genomic_DNA"/>
</dbReference>
<evidence type="ECO:0000313" key="2">
    <source>
        <dbReference type="Proteomes" id="UP000294830"/>
    </source>
</evidence>
<reference evidence="1 2" key="1">
    <citation type="submission" date="2019-03" db="EMBL/GenBank/DDBJ databases">
        <title>Genomic Encyclopedia of Archaeal and Bacterial Type Strains, Phase II (KMG-II): from individual species to whole genera.</title>
        <authorList>
            <person name="Goeker M."/>
        </authorList>
    </citation>
    <scope>NUCLEOTIDE SEQUENCE [LARGE SCALE GENOMIC DNA]</scope>
    <source>
        <strain evidence="1 2">RL-C</strain>
    </source>
</reference>
<protein>
    <submittedName>
        <fullName evidence="1">Uncharacterized protein</fullName>
    </submittedName>
</protein>
<sequence length="89" mass="10499">MKVKELISELEKQPQDLEVFIFDWRKNLHDGFGDSTSSGVYNFEIVHLQIEDKGEQEFYEEKYDKPFVPWVALAFKSDNYTDDGECLID</sequence>
<accession>A0A4R2EHS7</accession>
<dbReference type="RefSeq" id="WP_131840137.1">
    <property type="nucleotide sequence ID" value="NZ_SLWB01000015.1"/>
</dbReference>